<evidence type="ECO:0000256" key="8">
    <source>
        <dbReference type="ARBA" id="ARBA00032230"/>
    </source>
</evidence>
<keyword evidence="5 12" id="KW-0378">Hydrolase</keyword>
<evidence type="ECO:0000256" key="2">
    <source>
        <dbReference type="ARBA" id="ARBA00007401"/>
    </source>
</evidence>
<evidence type="ECO:0000259" key="11">
    <source>
        <dbReference type="SMART" id="SM01038"/>
    </source>
</evidence>
<feature type="domain" description="LamG-like jellyroll fold" evidence="10">
    <location>
        <begin position="692"/>
        <end position="827"/>
    </location>
</feature>
<evidence type="ECO:0000256" key="6">
    <source>
        <dbReference type="ARBA" id="ARBA00023157"/>
    </source>
</evidence>
<evidence type="ECO:0000256" key="5">
    <source>
        <dbReference type="ARBA" id="ARBA00022801"/>
    </source>
</evidence>
<reference evidence="12 13" key="1">
    <citation type="journal article" date="2013" name="Genome Announc.">
        <title>Draft Genome Sequence of 'Candidatus Halobonum tyrrellensis' Strain G22, Isolated from the Hypersaline Waters of Lake Tyrrell, Australia.</title>
        <authorList>
            <person name="Ugalde J.A."/>
            <person name="Narasingarao P."/>
            <person name="Kuo S."/>
            <person name="Podell S."/>
            <person name="Allen E.E."/>
        </authorList>
    </citation>
    <scope>NUCLEOTIDE SEQUENCE [LARGE SCALE GENOMIC DNA]</scope>
    <source>
        <strain evidence="12 13">G22</strain>
    </source>
</reference>
<dbReference type="SUPFAM" id="SSF49899">
    <property type="entry name" value="Concanavalin A-like lectins/glucanases"/>
    <property type="match status" value="1"/>
</dbReference>
<evidence type="ECO:0000256" key="9">
    <source>
        <dbReference type="SAM" id="MobiDB-lite"/>
    </source>
</evidence>
<dbReference type="RefSeq" id="WP_023395758.1">
    <property type="nucleotide sequence ID" value="NZ_ASGZ01000064.1"/>
</dbReference>
<dbReference type="InterPro" id="IPR050347">
    <property type="entry name" value="Bact_Beta-galactosidase"/>
</dbReference>
<feature type="region of interest" description="Disordered" evidence="9">
    <location>
        <begin position="969"/>
        <end position="990"/>
    </location>
</feature>
<dbReference type="eggNOG" id="arCOG07337">
    <property type="taxonomic scope" value="Archaea"/>
</dbReference>
<evidence type="ECO:0000259" key="10">
    <source>
        <dbReference type="SMART" id="SM00560"/>
    </source>
</evidence>
<dbReference type="Proteomes" id="UP000017840">
    <property type="component" value="Unassembled WGS sequence"/>
</dbReference>
<dbReference type="InterPro" id="IPR008979">
    <property type="entry name" value="Galactose-bd-like_sf"/>
</dbReference>
<dbReference type="EC" id="3.2.1.23" evidence="3"/>
<dbReference type="SMART" id="SM00560">
    <property type="entry name" value="LamGL"/>
    <property type="match status" value="1"/>
</dbReference>
<dbReference type="InterPro" id="IPR006102">
    <property type="entry name" value="Ig-like_GH2"/>
</dbReference>
<dbReference type="Gene3D" id="2.60.40.10">
    <property type="entry name" value="Immunoglobulins"/>
    <property type="match status" value="2"/>
</dbReference>
<evidence type="ECO:0000313" key="13">
    <source>
        <dbReference type="Proteomes" id="UP000017840"/>
    </source>
</evidence>
<dbReference type="EMBL" id="ASGZ01000064">
    <property type="protein sequence ID" value="ESP87025.1"/>
    <property type="molecule type" value="Genomic_DNA"/>
</dbReference>
<dbReference type="InterPro" id="IPR032312">
    <property type="entry name" value="LacZ_4"/>
</dbReference>
<keyword evidence="7" id="KW-0326">Glycosidase</keyword>
<name>V4H8I4_9EURY</name>
<evidence type="ECO:0000256" key="1">
    <source>
        <dbReference type="ARBA" id="ARBA00001412"/>
    </source>
</evidence>
<dbReference type="GO" id="GO:0004565">
    <property type="term" value="F:beta-galactosidase activity"/>
    <property type="evidence" value="ECO:0007669"/>
    <property type="project" value="UniProtKB-EC"/>
</dbReference>
<evidence type="ECO:0000313" key="12">
    <source>
        <dbReference type="EMBL" id="ESP87025.1"/>
    </source>
</evidence>
<comment type="catalytic activity">
    <reaction evidence="1">
        <text>Hydrolysis of terminal non-reducing beta-D-galactose residues in beta-D-galactosides.</text>
        <dbReference type="EC" id="3.2.1.23"/>
    </reaction>
</comment>
<dbReference type="SMART" id="SM01038">
    <property type="entry name" value="Bgal_small_N"/>
    <property type="match status" value="1"/>
</dbReference>
<feature type="domain" description="Beta galactosidase small chain/" evidence="11">
    <location>
        <begin position="1054"/>
        <end position="1331"/>
    </location>
</feature>
<feature type="region of interest" description="Disordered" evidence="9">
    <location>
        <begin position="38"/>
        <end position="57"/>
    </location>
</feature>
<dbReference type="PANTHER" id="PTHR46323">
    <property type="entry name" value="BETA-GALACTOSIDASE"/>
    <property type="match status" value="1"/>
</dbReference>
<dbReference type="Gene3D" id="3.20.20.80">
    <property type="entry name" value="Glycosidases"/>
    <property type="match status" value="1"/>
</dbReference>
<organism evidence="12 13">
    <name type="scientific">Candidatus Halobonum tyrrellensis G22</name>
    <dbReference type="NCBI Taxonomy" id="1324957"/>
    <lineage>
        <taxon>Archaea</taxon>
        <taxon>Methanobacteriati</taxon>
        <taxon>Methanobacteriota</taxon>
        <taxon>Stenosarchaea group</taxon>
        <taxon>Halobacteria</taxon>
        <taxon>Halobacteriales</taxon>
        <taxon>Haloferacaceae</taxon>
        <taxon>Candidatus Halobonum</taxon>
    </lineage>
</organism>
<dbReference type="PROSITE" id="PS51318">
    <property type="entry name" value="TAT"/>
    <property type="match status" value="1"/>
</dbReference>
<evidence type="ECO:0000256" key="3">
    <source>
        <dbReference type="ARBA" id="ARBA00012756"/>
    </source>
</evidence>
<dbReference type="Gene3D" id="2.70.98.10">
    <property type="match status" value="1"/>
</dbReference>
<dbReference type="PATRIC" id="fig|1324957.4.peg.3234"/>
<protein>
    <recommendedName>
        <fullName evidence="3">beta-galactosidase</fullName>
        <ecNumber evidence="3">3.2.1.23</ecNumber>
    </recommendedName>
    <alternativeName>
        <fullName evidence="8">Lactase</fullName>
    </alternativeName>
</protein>
<dbReference type="Pfam" id="PF02836">
    <property type="entry name" value="Glyco_hydro_2_C"/>
    <property type="match status" value="2"/>
</dbReference>
<dbReference type="InterPro" id="IPR013320">
    <property type="entry name" value="ConA-like_dom_sf"/>
</dbReference>
<dbReference type="InterPro" id="IPR006101">
    <property type="entry name" value="Glyco_hydro_2"/>
</dbReference>
<comment type="caution">
    <text evidence="12">The sequence shown here is derived from an EMBL/GenBank/DDBJ whole genome shotgun (WGS) entry which is preliminary data.</text>
</comment>
<dbReference type="InterPro" id="IPR006104">
    <property type="entry name" value="Glyco_hydro_2_N"/>
</dbReference>
<feature type="compositionally biased region" description="Low complexity" evidence="9">
    <location>
        <begin position="38"/>
        <end position="51"/>
    </location>
</feature>
<dbReference type="InterPro" id="IPR011013">
    <property type="entry name" value="Gal_mutarotase_sf_dom"/>
</dbReference>
<dbReference type="GO" id="GO:0030246">
    <property type="term" value="F:carbohydrate binding"/>
    <property type="evidence" value="ECO:0007669"/>
    <property type="project" value="InterPro"/>
</dbReference>
<dbReference type="SUPFAM" id="SSF49785">
    <property type="entry name" value="Galactose-binding domain-like"/>
    <property type="match status" value="1"/>
</dbReference>
<dbReference type="InterPro" id="IPR006103">
    <property type="entry name" value="Glyco_hydro_2_cat"/>
</dbReference>
<dbReference type="SUPFAM" id="SSF49303">
    <property type="entry name" value="beta-Galactosidase/glucuronidase domain"/>
    <property type="match status" value="2"/>
</dbReference>
<keyword evidence="13" id="KW-1185">Reference proteome</keyword>
<dbReference type="Pfam" id="PF02837">
    <property type="entry name" value="Glyco_hydro_2_N"/>
    <property type="match status" value="1"/>
</dbReference>
<dbReference type="InterPro" id="IPR013783">
    <property type="entry name" value="Ig-like_fold"/>
</dbReference>
<dbReference type="InterPro" id="IPR014718">
    <property type="entry name" value="GH-type_carb-bd"/>
</dbReference>
<dbReference type="InterPro" id="IPR006311">
    <property type="entry name" value="TAT_signal"/>
</dbReference>
<dbReference type="Pfam" id="PF00703">
    <property type="entry name" value="Glyco_hydro_2"/>
    <property type="match status" value="1"/>
</dbReference>
<comment type="similarity">
    <text evidence="2">Belongs to the glycosyl hydrolase 2 family.</text>
</comment>
<dbReference type="PANTHER" id="PTHR46323:SF2">
    <property type="entry name" value="BETA-GALACTOSIDASE"/>
    <property type="match status" value="1"/>
</dbReference>
<proteinExistence type="inferred from homology"/>
<dbReference type="Gene3D" id="2.60.120.200">
    <property type="match status" value="1"/>
</dbReference>
<accession>V4H8I4</accession>
<keyword evidence="4" id="KW-0732">Signal</keyword>
<evidence type="ECO:0000256" key="4">
    <source>
        <dbReference type="ARBA" id="ARBA00022729"/>
    </source>
</evidence>
<dbReference type="InterPro" id="IPR004199">
    <property type="entry name" value="B-gal_small/dom_5"/>
</dbReference>
<dbReference type="InterPro" id="IPR017853">
    <property type="entry name" value="GH"/>
</dbReference>
<dbReference type="Gene3D" id="2.60.120.260">
    <property type="entry name" value="Galactose-binding domain-like"/>
    <property type="match status" value="1"/>
</dbReference>
<dbReference type="Pfam" id="PF16353">
    <property type="entry name" value="LacZ_4"/>
    <property type="match status" value="1"/>
</dbReference>
<dbReference type="eggNOG" id="arCOG07813">
    <property type="taxonomic scope" value="Archaea"/>
</dbReference>
<sequence>MTRNQRDSADGTNRAIETNRRRFLKAAGFGGLAGVTTASASRPAAAAPTTSDGPGAVSNLAAYIEEPTTFAENQEPPRVHTAVPFDSVTAAREANTPFTALESRLGESDRFRSLNGEWAFAFHPRPAAVPDSYASTDWDTITVPSCWQTEGYDEYVYRNTQLTWEGLDRATNTTPPQVPDDYNPVGTYRRTFSVPDDWDGRRTFVNFEGVKQAFFLWVDGEYVGYNQGSMTAAEFDLTDYVAAGSEHSLTVQVYRFSDGEALETQDMFRFSGIYRSVYLYSTPQVRLRDFFVRTDLDDDYEDATLRVDAELANYTGSAQGSHTVRGHLFDDDGAEVTTFEASATVGPDGATLSTSAPVSDPDTWTAETPTLYTLVLEHLAPGENGTGGSVSTAEAMFEPVGFREFSIADDQFRVNGQPVDIRGVNKHEHHPEHGRHVPLETVMEDFELMKSHNVNSFRCSHYPNDPSTYYLADEYGLYVQDEINVETHWNTNLLGETDAWDAQAFERFRRMVQSEKNRPSIFTWSTGNEAGLHDVHYEMAEYVTGEDEDGDGDAGKGVDPTRFLYHQDNADGFGGGFGGTAEYSPIAGPRYPAPDAMRAAIDADPEGEPIIMGEYAHAMGNSGGLFHDFWEWAQPDHRTVTETVFADASAAGNDGTVVGDPEILDEDDGAVAFDNDGYVDVGRNDSLDFDEPGFTVWARVADPATDDDDPYVARGDRQYALKIVPGDPEPQLQFFVYDRENSWQTLNVPVPDGWSEGYHDVAGVATDSTLRLFVDGELVGETAHDATTLKPEEYSYPLTVGYNAEANRYADATVSQARVYDRALSASEVASAAEATSPSDGAVLWLEFDEYGTREEFRRFEEYDRFQGGFVWDWVDQAVYRDRAGSDGEPAVERFYDGNPFCLNGVVFEDRTPQPSLQELKKSHQPVGVVPADLVAGTVTVTNHLDFANLDALDGSWELAADDEVVQSGSLSPDIAPGESAEVTVPFDRPDPEPGVDYWLTLRFTTTEDTRWADAGHQVAFEQMEVPFEVPEPSTVSVEGMAALSVDDAGDAVAVSGDGFEYAFDRERGTLSSATYGGTEVVADGPQLEFFRPPIQNEIQSWGAAESNEWYDVGLDDLEHEVESLEVERAGESVVHVAVESLVTGSGSDAGFRTEYRYKLFGSGDVLLGVDVEPTESLVDAISYWLPRVGVAMDVPDGLGQFSWYGRGPHETYPDRKWGAEVGVYEGTVDDQFVPYQPPSDNGNKADTRWAALSNDDGVGLASFGHPDVHVNLNGYDNLAEAEHVSELEPKEGVTTVHLDHAVTGVGGTPQPPLPQYQVQPEPMTFLVGLRPFGGAGDDGASPMELGKRRLPREWVDFGPTGYQVDFAAGEPIEELGEDGLYAEQDRLMRFAFGSADEGITEKDTAWPSAEIRDCLDYGHIREHDDGTASVTFTVADDCDEMTLSLVTYSMPGEEFSASTADEQELLGATTETFGPGEHTITVDLPGGTTE</sequence>
<dbReference type="SUPFAM" id="SSF74650">
    <property type="entry name" value="Galactose mutarotase-like"/>
    <property type="match status" value="1"/>
</dbReference>
<dbReference type="Pfam" id="PF13385">
    <property type="entry name" value="Laminin_G_3"/>
    <property type="match status" value="1"/>
</dbReference>
<keyword evidence="6" id="KW-1015">Disulfide bond</keyword>
<dbReference type="InterPro" id="IPR006558">
    <property type="entry name" value="LamG-like"/>
</dbReference>
<dbReference type="GO" id="GO:0009341">
    <property type="term" value="C:beta-galactosidase complex"/>
    <property type="evidence" value="ECO:0007669"/>
    <property type="project" value="InterPro"/>
</dbReference>
<gene>
    <name evidence="12" type="ORF">K933_15937</name>
</gene>
<dbReference type="PRINTS" id="PR00132">
    <property type="entry name" value="GLHYDRLASE2"/>
</dbReference>
<evidence type="ECO:0000256" key="7">
    <source>
        <dbReference type="ARBA" id="ARBA00023295"/>
    </source>
</evidence>
<dbReference type="Pfam" id="PF02929">
    <property type="entry name" value="Bgal_small_N"/>
    <property type="match status" value="1"/>
</dbReference>
<dbReference type="SUPFAM" id="SSF51445">
    <property type="entry name" value="(Trans)glycosidases"/>
    <property type="match status" value="1"/>
</dbReference>
<dbReference type="InterPro" id="IPR036156">
    <property type="entry name" value="Beta-gal/glucu_dom_sf"/>
</dbReference>
<dbReference type="STRING" id="1324957.K933_15937"/>
<dbReference type="GO" id="GO:0005990">
    <property type="term" value="P:lactose catabolic process"/>
    <property type="evidence" value="ECO:0007669"/>
    <property type="project" value="TreeGrafter"/>
</dbReference>